<dbReference type="RefSeq" id="WP_012754107.1">
    <property type="nucleotide sequence ID" value="NC_012811.1"/>
</dbReference>
<accession>C5B5E1</accession>
<reference evidence="1 2" key="1">
    <citation type="journal article" date="2009" name="PLoS ONE">
        <title>Methylobacterium genome sequences: a reference blueprint to investigate microbial metabolism of C1 compounds from natural and industrial sources.</title>
        <authorList>
            <person name="Vuilleumier S."/>
            <person name="Chistoserdova L."/>
            <person name="Lee M.-C."/>
            <person name="Bringel F."/>
            <person name="Lajus A."/>
            <person name="Zhou Y."/>
            <person name="Gourion B."/>
            <person name="Barbe V."/>
            <person name="Chang J."/>
            <person name="Cruveiller S."/>
            <person name="Dossat C."/>
            <person name="Gillett W."/>
            <person name="Gruffaz C."/>
            <person name="Haugen E."/>
            <person name="Hourcade E."/>
            <person name="Levy R."/>
            <person name="Mangenot S."/>
            <person name="Muller E."/>
            <person name="Nadalig T."/>
            <person name="Pagni M."/>
            <person name="Penny C."/>
            <person name="Peyraud R."/>
            <person name="Robinson D.G."/>
            <person name="Roche D."/>
            <person name="Rouy Z."/>
            <person name="Saenampechek C."/>
            <person name="Salvignol G."/>
            <person name="Vallenet D."/>
            <person name="Wu Z."/>
            <person name="Marx C.J."/>
            <person name="Vorholt J.A."/>
            <person name="Olson M.V."/>
            <person name="Kaul R."/>
            <person name="Weissenbach J."/>
            <person name="Medigue C."/>
            <person name="Lidstrom M.E."/>
        </authorList>
    </citation>
    <scope>NUCLEOTIDE SEQUENCE [LARGE SCALE GENOMIC DNA]</scope>
    <source>
        <strain evidence="2">ATCC 14718 / DSM 1338 / JCM 2805 / NCIMB 9133 / AM1</strain>
    </source>
</reference>
<keyword evidence="2" id="KW-1185">Reference proteome</keyword>
<dbReference type="Proteomes" id="UP000009081">
    <property type="component" value="Plasmid megaplasmid"/>
</dbReference>
<protein>
    <submittedName>
        <fullName evidence="1">Uncharacterized protein</fullName>
    </submittedName>
</protein>
<evidence type="ECO:0000313" key="2">
    <source>
        <dbReference type="Proteomes" id="UP000009081"/>
    </source>
</evidence>
<dbReference type="KEGG" id="mea:Mex_2p0835"/>
<dbReference type="HOGENOM" id="CLU_1208656_0_0_5"/>
<dbReference type="AlphaFoldDB" id="C5B5E1"/>
<gene>
    <name evidence="1" type="ordered locus">MexAM1_META2p0835</name>
</gene>
<evidence type="ECO:0000313" key="1">
    <source>
        <dbReference type="EMBL" id="ACS43673.1"/>
    </source>
</evidence>
<proteinExistence type="predicted"/>
<sequence>MITDETWFLRFEGRAGERKSATLQTTNGEALAEIRAVDFHRRPNGPALRAAFVGNVRLMAASREMFRALGPLVRAAVELGLPEDHPLVADATAAIWKARPDVKSVTYDGAVRFVGTDDECFEFILRSQGQSVDYALAHGGWGIEPFVEDEPAFAWKDEETGDLYRAWPSVDGEYERDGTTYRIVGAPTSQDGRVHERESWEVAGRLDRDRKVLEGLGFAEPAVAAAPTP</sequence>
<organism evidence="1 2">
    <name type="scientific">Methylorubrum extorquens (strain ATCC 14718 / DSM 1338 / JCM 2805 / NCIMB 9133 / AM1)</name>
    <name type="common">Methylobacterium extorquens</name>
    <dbReference type="NCBI Taxonomy" id="272630"/>
    <lineage>
        <taxon>Bacteria</taxon>
        <taxon>Pseudomonadati</taxon>
        <taxon>Pseudomonadota</taxon>
        <taxon>Alphaproteobacteria</taxon>
        <taxon>Hyphomicrobiales</taxon>
        <taxon>Methylobacteriaceae</taxon>
        <taxon>Methylorubrum</taxon>
    </lineage>
</organism>
<name>C5B5E1_METEA</name>
<dbReference type="EMBL" id="CP001511">
    <property type="protein sequence ID" value="ACS43673.1"/>
    <property type="molecule type" value="Genomic_DNA"/>
</dbReference>
<geneLocation type="plasmid" evidence="1 2">
    <name>megaplasmid</name>
</geneLocation>
<keyword evidence="1" id="KW-0614">Plasmid</keyword>